<proteinExistence type="predicted"/>
<accession>A0A1X7VSC9</accession>
<sequence>FASPLPSDVPTTQEGFVLLGSPTDSCCPLLASSASRHDWISHDSIYVPISQHCLYSGIHKSSFSSLLGSAPSTRFRALALSSSLPHSGDWLSVVPSSQLGLHLLDQEFRLFCQCWQGINHSSEPLPCWVCPSQTDVFGDHQLGCRWNRNLIRHHDSIRDVLYVAAQSVALAHRKEVPSLIPGSSAPPAAIFLPQLKGFCKNLPSSSSSGTRVTCPSNFATQTSTASQLFVPNLISILPQQAPVYSLPPLEDMCRLKHSSFLMMSERASVMADLVFSSAIKAIVFCADDDTWKHILILPSFPCSI</sequence>
<dbReference type="AlphaFoldDB" id="A0A1X7VSC9"/>
<dbReference type="EnsemblMetazoa" id="Aqu2.1.42318_001">
    <property type="protein sequence ID" value="Aqu2.1.42318_001"/>
    <property type="gene ID" value="Aqu2.1.42318"/>
</dbReference>
<reference evidence="1" key="1">
    <citation type="submission" date="2017-05" db="UniProtKB">
        <authorList>
            <consortium name="EnsemblMetazoa"/>
        </authorList>
    </citation>
    <scope>IDENTIFICATION</scope>
</reference>
<evidence type="ECO:0000313" key="1">
    <source>
        <dbReference type="EnsemblMetazoa" id="Aqu2.1.42318_001"/>
    </source>
</evidence>
<dbReference type="InParanoid" id="A0A1X7VSC9"/>
<organism evidence="1">
    <name type="scientific">Amphimedon queenslandica</name>
    <name type="common">Sponge</name>
    <dbReference type="NCBI Taxonomy" id="400682"/>
    <lineage>
        <taxon>Eukaryota</taxon>
        <taxon>Metazoa</taxon>
        <taxon>Porifera</taxon>
        <taxon>Demospongiae</taxon>
        <taxon>Heteroscleromorpha</taxon>
        <taxon>Haplosclerida</taxon>
        <taxon>Niphatidae</taxon>
        <taxon>Amphimedon</taxon>
    </lineage>
</organism>
<protein>
    <submittedName>
        <fullName evidence="1">Uncharacterized protein</fullName>
    </submittedName>
</protein>
<name>A0A1X7VSC9_AMPQE</name>